<reference evidence="2 3" key="1">
    <citation type="journal article" date="2024" name="Ann. Entomol. Soc. Am.">
        <title>Genomic analyses of the southern and eastern yellowjacket wasps (Hymenoptera: Vespidae) reveal evolutionary signatures of social life.</title>
        <authorList>
            <person name="Catto M.A."/>
            <person name="Caine P.B."/>
            <person name="Orr S.E."/>
            <person name="Hunt B.G."/>
            <person name="Goodisman M.A.D."/>
        </authorList>
    </citation>
    <scope>NUCLEOTIDE SEQUENCE [LARGE SCALE GENOMIC DNA]</scope>
    <source>
        <strain evidence="2">233</strain>
        <tissue evidence="2">Head and thorax</tissue>
    </source>
</reference>
<protein>
    <submittedName>
        <fullName evidence="2">Uncharacterized protein</fullName>
    </submittedName>
</protein>
<keyword evidence="3" id="KW-1185">Reference proteome</keyword>
<gene>
    <name evidence="2" type="ORF">V1478_007638</name>
</gene>
<evidence type="ECO:0000313" key="2">
    <source>
        <dbReference type="EMBL" id="KAL2727360.1"/>
    </source>
</evidence>
<name>A0ABD2B3T1_VESSQ</name>
<feature type="region of interest" description="Disordered" evidence="1">
    <location>
        <begin position="1"/>
        <end position="23"/>
    </location>
</feature>
<dbReference type="EMBL" id="JAUDFV010000133">
    <property type="protein sequence ID" value="KAL2727360.1"/>
    <property type="molecule type" value="Genomic_DNA"/>
</dbReference>
<sequence>MNSKSNIRREGAQRISEESTAAHHRIMDHCRNRKSEEDFMCFMAQATGVSGNGKIHDITTIIFDRTDDEFNATEIFPGQKIEN</sequence>
<evidence type="ECO:0000256" key="1">
    <source>
        <dbReference type="SAM" id="MobiDB-lite"/>
    </source>
</evidence>
<evidence type="ECO:0000313" key="3">
    <source>
        <dbReference type="Proteomes" id="UP001607302"/>
    </source>
</evidence>
<dbReference type="Proteomes" id="UP001607302">
    <property type="component" value="Unassembled WGS sequence"/>
</dbReference>
<feature type="non-terminal residue" evidence="2">
    <location>
        <position position="83"/>
    </location>
</feature>
<comment type="caution">
    <text evidence="2">The sequence shown here is derived from an EMBL/GenBank/DDBJ whole genome shotgun (WGS) entry which is preliminary data.</text>
</comment>
<organism evidence="2 3">
    <name type="scientific">Vespula squamosa</name>
    <name type="common">Southern yellow jacket</name>
    <name type="synonym">Wasp</name>
    <dbReference type="NCBI Taxonomy" id="30214"/>
    <lineage>
        <taxon>Eukaryota</taxon>
        <taxon>Metazoa</taxon>
        <taxon>Ecdysozoa</taxon>
        <taxon>Arthropoda</taxon>
        <taxon>Hexapoda</taxon>
        <taxon>Insecta</taxon>
        <taxon>Pterygota</taxon>
        <taxon>Neoptera</taxon>
        <taxon>Endopterygota</taxon>
        <taxon>Hymenoptera</taxon>
        <taxon>Apocrita</taxon>
        <taxon>Aculeata</taxon>
        <taxon>Vespoidea</taxon>
        <taxon>Vespidae</taxon>
        <taxon>Vespinae</taxon>
        <taxon>Vespula</taxon>
    </lineage>
</organism>
<accession>A0ABD2B3T1</accession>
<dbReference type="AlphaFoldDB" id="A0ABD2B3T1"/>
<feature type="compositionally biased region" description="Basic and acidic residues" evidence="1">
    <location>
        <begin position="7"/>
        <end position="23"/>
    </location>
</feature>
<proteinExistence type="predicted"/>